<dbReference type="EMBL" id="JNFP01000008">
    <property type="protein sequence ID" value="KIA65283.1"/>
    <property type="molecule type" value="Genomic_DNA"/>
</dbReference>
<keyword evidence="1" id="KW-0732">Signal</keyword>
<evidence type="ECO:0000313" key="2">
    <source>
        <dbReference type="EMBL" id="KIA65283.1"/>
    </source>
</evidence>
<keyword evidence="3" id="KW-1185">Reference proteome</keyword>
<dbReference type="Proteomes" id="UP000031364">
    <property type="component" value="Unassembled WGS sequence"/>
</dbReference>
<sequence>MIARNTIRGFAVASSAAAAIIAAPGLAGAAVTIPPSSATLQVAGGTVTATLTTISSDLPAAQVQCTLLIDGDPQQNELSDRAAAPADFTLSREVAAGDHLAVTYCADYAGDSPTPGTYPTLACAKVSVPAGTVESLPADRCFLPN</sequence>
<protein>
    <recommendedName>
        <fullName evidence="4">Ig-like domain-containing protein</fullName>
    </recommendedName>
</protein>
<feature type="signal peptide" evidence="1">
    <location>
        <begin position="1"/>
        <end position="29"/>
    </location>
</feature>
<accession>A0ABR4ZIQ5</accession>
<evidence type="ECO:0000313" key="3">
    <source>
        <dbReference type="Proteomes" id="UP000031364"/>
    </source>
</evidence>
<name>A0ABR4ZIQ5_9NOCA</name>
<proteinExistence type="predicted"/>
<comment type="caution">
    <text evidence="2">The sequence shown here is derived from an EMBL/GenBank/DDBJ whole genome shotgun (WGS) entry which is preliminary data.</text>
</comment>
<evidence type="ECO:0000256" key="1">
    <source>
        <dbReference type="SAM" id="SignalP"/>
    </source>
</evidence>
<evidence type="ECO:0008006" key="4">
    <source>
        <dbReference type="Google" id="ProtNLM"/>
    </source>
</evidence>
<feature type="chain" id="PRO_5046343214" description="Ig-like domain-containing protein" evidence="1">
    <location>
        <begin position="30"/>
        <end position="145"/>
    </location>
</feature>
<organism evidence="2 3">
    <name type="scientific">Nocardia vulneris</name>
    <dbReference type="NCBI Taxonomy" id="1141657"/>
    <lineage>
        <taxon>Bacteria</taxon>
        <taxon>Bacillati</taxon>
        <taxon>Actinomycetota</taxon>
        <taxon>Actinomycetes</taxon>
        <taxon>Mycobacteriales</taxon>
        <taxon>Nocardiaceae</taxon>
        <taxon>Nocardia</taxon>
    </lineage>
</organism>
<gene>
    <name evidence="2" type="ORF">FG87_08630</name>
</gene>
<reference evidence="2 3" key="1">
    <citation type="journal article" date="2014" name="Int. J. Syst. Evol. Microbiol.">
        <title>Nocardia vulneris sp. nov., isolated from wounds of human patients in North America.</title>
        <authorList>
            <person name="Lasker B.A."/>
            <person name="Bell M."/>
            <person name="Klenk H.P."/>
            <person name="Sproer C."/>
            <person name="Schumann C."/>
            <person name="Schumann P."/>
            <person name="Brown J.M."/>
        </authorList>
    </citation>
    <scope>NUCLEOTIDE SEQUENCE [LARGE SCALE GENOMIC DNA]</scope>
    <source>
        <strain evidence="2 3">W9851</strain>
    </source>
</reference>